<keyword evidence="1" id="KW-1133">Transmembrane helix</keyword>
<dbReference type="Proteomes" id="UP000294114">
    <property type="component" value="Unassembled WGS sequence"/>
</dbReference>
<evidence type="ECO:0000313" key="2">
    <source>
        <dbReference type="EMBL" id="RZU75967.1"/>
    </source>
</evidence>
<gene>
    <name evidence="2" type="ORF">EV384_4549</name>
</gene>
<name>A0A4Q8BDJ7_9ACTN</name>
<proteinExistence type="predicted"/>
<keyword evidence="3" id="KW-1185">Reference proteome</keyword>
<comment type="caution">
    <text evidence="2">The sequence shown here is derived from an EMBL/GenBank/DDBJ whole genome shotgun (WGS) entry which is preliminary data.</text>
</comment>
<evidence type="ECO:0000256" key="1">
    <source>
        <dbReference type="SAM" id="Phobius"/>
    </source>
</evidence>
<dbReference type="AlphaFoldDB" id="A0A4Q8BDJ7"/>
<dbReference type="PROSITE" id="PS51318">
    <property type="entry name" value="TAT"/>
    <property type="match status" value="1"/>
</dbReference>
<sequence length="348" mass="36885">MSTDLDEQLAAMLKEHAGGDIDPAPIVEHARRRGRRLGLRRRGLIAGGAAAACAVLAAVVMTIPAGRAPDRATMPGTALALPDAPGQPGAIARPEAVGADPGVVHFTTDSLVGGAESATWSAGRGAESVEFQGPTGQARFVLARSVATLDALQQTLSSAGRPQPPTDVRVDGRPGVAWFDPSGDAKLWFVRWQPVDGLWAQLDIYATTRDEATAAASRVRFDGAHRCVVPFRLQLLPPGGRLLECSVKLGRSERGSFAEGSLVLGDEAGRWLTVRAQHVPGYDARAADLVAGPYRARRQGSDVLEMFVKPCVVEAFLKGWGNGYTESDGLTVLSGYQPARDLDHPNTW</sequence>
<dbReference type="InterPro" id="IPR006311">
    <property type="entry name" value="TAT_signal"/>
</dbReference>
<dbReference type="OrthoDB" id="3367156at2"/>
<keyword evidence="1" id="KW-0812">Transmembrane</keyword>
<feature type="transmembrane region" description="Helical" evidence="1">
    <location>
        <begin position="43"/>
        <end position="65"/>
    </location>
</feature>
<accession>A0A4Q8BDJ7</accession>
<reference evidence="2 3" key="1">
    <citation type="submission" date="2019-02" db="EMBL/GenBank/DDBJ databases">
        <title>Sequencing the genomes of 1000 actinobacteria strains.</title>
        <authorList>
            <person name="Klenk H.-P."/>
        </authorList>
    </citation>
    <scope>NUCLEOTIDE SEQUENCE [LARGE SCALE GENOMIC DNA]</scope>
    <source>
        <strain evidence="2 3">DSM 45612</strain>
    </source>
</reference>
<evidence type="ECO:0000313" key="3">
    <source>
        <dbReference type="Proteomes" id="UP000294114"/>
    </source>
</evidence>
<dbReference type="RefSeq" id="WP_130336322.1">
    <property type="nucleotide sequence ID" value="NZ_SHLD01000001.1"/>
</dbReference>
<dbReference type="EMBL" id="SHLD01000001">
    <property type="protein sequence ID" value="RZU75967.1"/>
    <property type="molecule type" value="Genomic_DNA"/>
</dbReference>
<organism evidence="2 3">
    <name type="scientific">Micromonospora kangleipakensis</name>
    <dbReference type="NCBI Taxonomy" id="1077942"/>
    <lineage>
        <taxon>Bacteria</taxon>
        <taxon>Bacillati</taxon>
        <taxon>Actinomycetota</taxon>
        <taxon>Actinomycetes</taxon>
        <taxon>Micromonosporales</taxon>
        <taxon>Micromonosporaceae</taxon>
        <taxon>Micromonospora</taxon>
    </lineage>
</organism>
<protein>
    <submittedName>
        <fullName evidence="2">Uncharacterized protein</fullName>
    </submittedName>
</protein>
<keyword evidence="1" id="KW-0472">Membrane</keyword>